<proteinExistence type="predicted"/>
<keyword evidence="1" id="KW-0344">Guanine-nucleotide releasing factor</keyword>
<dbReference type="InterPro" id="IPR051336">
    <property type="entry name" value="RhoGEF_Guanine_NuclExch_SF"/>
</dbReference>
<evidence type="ECO:0000256" key="1">
    <source>
        <dbReference type="ARBA" id="ARBA00022658"/>
    </source>
</evidence>
<sequence>VLAHQRHLEQIWHGKKVKLHQRLGLRLFQQDVKQVIDWLNNHGDVFLKKNTSIGKSLQRAKALQKSHEHFESVARIFGTKGRGRQRIKYTDSLNTCIYATRKESPNNELIRRTDNRGEWKAMIADVCNRPGT</sequence>
<dbReference type="Gene3D" id="1.20.58.60">
    <property type="match status" value="1"/>
</dbReference>
<dbReference type="PANTHER" id="PTHR22826">
    <property type="entry name" value="RHO GUANINE EXCHANGE FACTOR-RELATED"/>
    <property type="match status" value="1"/>
</dbReference>
<accession>A0AAV3YIJ2</accession>
<dbReference type="SUPFAM" id="SSF46966">
    <property type="entry name" value="Spectrin repeat"/>
    <property type="match status" value="1"/>
</dbReference>
<dbReference type="PANTHER" id="PTHR22826:SF106">
    <property type="entry name" value="TRIO, ISOFORM A"/>
    <property type="match status" value="1"/>
</dbReference>
<name>A0AAV3YIJ2_9GAST</name>
<feature type="non-terminal residue" evidence="2">
    <location>
        <position position="1"/>
    </location>
</feature>
<comment type="caution">
    <text evidence="2">The sequence shown here is derived from an EMBL/GenBank/DDBJ whole genome shotgun (WGS) entry which is preliminary data.</text>
</comment>
<gene>
    <name evidence="2" type="ORF">PoB_000833900</name>
</gene>
<organism evidence="2 3">
    <name type="scientific">Plakobranchus ocellatus</name>
    <dbReference type="NCBI Taxonomy" id="259542"/>
    <lineage>
        <taxon>Eukaryota</taxon>
        <taxon>Metazoa</taxon>
        <taxon>Spiralia</taxon>
        <taxon>Lophotrochozoa</taxon>
        <taxon>Mollusca</taxon>
        <taxon>Gastropoda</taxon>
        <taxon>Heterobranchia</taxon>
        <taxon>Euthyneura</taxon>
        <taxon>Panpulmonata</taxon>
        <taxon>Sacoglossa</taxon>
        <taxon>Placobranchoidea</taxon>
        <taxon>Plakobranchidae</taxon>
        <taxon>Plakobranchus</taxon>
    </lineage>
</organism>
<reference evidence="2 3" key="1">
    <citation type="journal article" date="2021" name="Elife">
        <title>Chloroplast acquisition without the gene transfer in kleptoplastic sea slugs, Plakobranchus ocellatus.</title>
        <authorList>
            <person name="Maeda T."/>
            <person name="Takahashi S."/>
            <person name="Yoshida T."/>
            <person name="Shimamura S."/>
            <person name="Takaki Y."/>
            <person name="Nagai Y."/>
            <person name="Toyoda A."/>
            <person name="Suzuki Y."/>
            <person name="Arimoto A."/>
            <person name="Ishii H."/>
            <person name="Satoh N."/>
            <person name="Nishiyama T."/>
            <person name="Hasebe M."/>
            <person name="Maruyama T."/>
            <person name="Minagawa J."/>
            <person name="Obokata J."/>
            <person name="Shigenobu S."/>
        </authorList>
    </citation>
    <scope>NUCLEOTIDE SEQUENCE [LARGE SCALE GENOMIC DNA]</scope>
</reference>
<keyword evidence="3" id="KW-1185">Reference proteome</keyword>
<evidence type="ECO:0000313" key="2">
    <source>
        <dbReference type="EMBL" id="GFN81833.1"/>
    </source>
</evidence>
<dbReference type="GO" id="GO:0007411">
    <property type="term" value="P:axon guidance"/>
    <property type="evidence" value="ECO:0007669"/>
    <property type="project" value="TreeGrafter"/>
</dbReference>
<dbReference type="GO" id="GO:0005085">
    <property type="term" value="F:guanyl-nucleotide exchange factor activity"/>
    <property type="evidence" value="ECO:0007669"/>
    <property type="project" value="UniProtKB-KW"/>
</dbReference>
<dbReference type="Proteomes" id="UP000735302">
    <property type="component" value="Unassembled WGS sequence"/>
</dbReference>
<dbReference type="EMBL" id="BLXT01000956">
    <property type="protein sequence ID" value="GFN81833.1"/>
    <property type="molecule type" value="Genomic_DNA"/>
</dbReference>
<dbReference type="AlphaFoldDB" id="A0AAV3YIJ2"/>
<dbReference type="GO" id="GO:0019898">
    <property type="term" value="C:extrinsic component of membrane"/>
    <property type="evidence" value="ECO:0007669"/>
    <property type="project" value="TreeGrafter"/>
</dbReference>
<evidence type="ECO:0000313" key="3">
    <source>
        <dbReference type="Proteomes" id="UP000735302"/>
    </source>
</evidence>
<dbReference type="GO" id="GO:0005737">
    <property type="term" value="C:cytoplasm"/>
    <property type="evidence" value="ECO:0007669"/>
    <property type="project" value="TreeGrafter"/>
</dbReference>
<protein>
    <submittedName>
        <fullName evidence="2">Triple functional domain protein-like protein</fullName>
    </submittedName>
</protein>